<keyword evidence="4" id="KW-1003">Cell membrane</keyword>
<accession>A0A7R9QJE1</accession>
<evidence type="ECO:0000256" key="10">
    <source>
        <dbReference type="ARBA" id="ARBA00068769"/>
    </source>
</evidence>
<comment type="subunit">
    <text evidence="9">Adaptor protein complex 2 (AP-2) is a heterotetramer composed of two large adaptins (alpha-type and beta-type subunits), a medium adaptin (mu-type subunit AP50) and a small adaptin (sigma-type subunit AP17).</text>
</comment>
<dbReference type="InterPro" id="IPR012295">
    <property type="entry name" value="TBP_dom_sf"/>
</dbReference>
<evidence type="ECO:0000256" key="1">
    <source>
        <dbReference type="ARBA" id="ARBA00004277"/>
    </source>
</evidence>
<dbReference type="InterPro" id="IPR002553">
    <property type="entry name" value="Clathrin/coatomer_adapt-like_N"/>
</dbReference>
<dbReference type="Gene3D" id="1.25.10.10">
    <property type="entry name" value="Leucine-rich Repeat Variant"/>
    <property type="match status" value="2"/>
</dbReference>
<dbReference type="FunFam" id="3.30.310.10:FF:000004">
    <property type="entry name" value="AP-2 complex subunit alpha"/>
    <property type="match status" value="1"/>
</dbReference>
<dbReference type="GO" id="GO:0030122">
    <property type="term" value="C:AP-2 adaptor complex"/>
    <property type="evidence" value="ECO:0007669"/>
    <property type="project" value="UniProtKB-ARBA"/>
</dbReference>
<sequence>MPAVRGDGMRGLAVFISDIRNCKSKEAEIKRINKELANIRNKFKGDKTLDGYQKKKYVCKLLFIFLLGHDIDFGHMEAVNLLSSNKYSEKQIGYLFISVLMNANNDLMKLIIQSIKNDLSSRNPIHVNLALQCIANIGSREMAETFGNEIPKLLVSGETIDVVKQSAALCLLRLYRALPDLTPSGEWTSRIIHLLNDQHMGVVTAAVSVINSLVNRSPDEYKGCVSLAVSRLSRIVTASYTDLQDYTYYFVPAPWLSVKLLRLLQNYPPPDDPGVRGRLNECLETILNKAQEPPKSKKVQHSNAKNAILFEAISLIIHMDSEPNLLVRACNQLGQFLQHRETNLRYLALESMCLLATSEFSHDAVKKHQDTVINALKQSAALCLLRLYRALPDLTPSGEWTSRIIHLLNDQHMGVVTAAVSVINSLVNRSPDEYKGCVSLAVSRLSRIVTASYTDLQDYTYYFVPAPWLSVKLLRLLQNYPPPDDPGVRGRLNECLETILNKAQEPPKSKKVQHSNAKNAILFEAISLIIHMDSEPNLLVRACNQLGQFLQHRETNLRYLALESMCLLATSEFSHDAVKKHQDTVINALKTERDVSVRQRAVDLLYAMCDKSNSEEIVSEMLSYLETADYSIREEMVLKVAILAEKYASDYTWYVDVILNLIRIAGDYVSEEVWYRVIQIVINREDVQGYAAKTVFEALQAPACHENMVKVAGYILGEFGNLIAGDQRSSPLIQFQLLHSKYHLCAASTRALLLTTYVKFINLFPEIKADIQTILKNHSNIRSADAELQQRTVEYLQLTSIASTDVLATVLEEMPPFPERESSILASLKKKKPGMTGGVATTGKEYKGTMNNNALNDIASPVINSNASADLLGLNSSPPTAVPSNQSNASLLVEVFGDSGISANNTSALNNNIGSSMNSTVAGVVVSNEEGLKKLVSKHNGVLFENELLQIGVKAEYRQNLGRISLFYGNKTNSQFMLFFPSISCTEQLQKCVSLQAKPVEPIIDAGAQVQQQINVECVNDFSDLPTLLVEFSYNGPQRFPLKLPLTLNKFLEQTVMDSETFFSRWKNLNNPSQEAQKIFKAKHGMDGEVTKTKLIGFGFGLLENVDPNPENFVCAGIVHSKAVQVGVLLRLEPNMQAQMYRLTIRSSKDTVSQRICELLFEQF</sequence>
<dbReference type="FunFam" id="1.25.10.10:FF:000020">
    <property type="entry name" value="AP-2 complex subunit alpha"/>
    <property type="match status" value="1"/>
</dbReference>
<keyword evidence="3" id="KW-0813">Transport</keyword>
<dbReference type="GO" id="GO:0006897">
    <property type="term" value="P:endocytosis"/>
    <property type="evidence" value="ECO:0007669"/>
    <property type="project" value="UniProtKB-KW"/>
</dbReference>
<dbReference type="Gene3D" id="2.60.40.1230">
    <property type="match status" value="1"/>
</dbReference>
<dbReference type="Proteomes" id="UP000728032">
    <property type="component" value="Unassembled WGS sequence"/>
</dbReference>
<dbReference type="SMART" id="SM00809">
    <property type="entry name" value="Alpha_adaptinC2"/>
    <property type="match status" value="1"/>
</dbReference>
<dbReference type="InterPro" id="IPR009028">
    <property type="entry name" value="Coatomer/calthrin_app_sub_C"/>
</dbReference>
<evidence type="ECO:0000256" key="7">
    <source>
        <dbReference type="ARBA" id="ARBA00023136"/>
    </source>
</evidence>
<dbReference type="GO" id="GO:0006886">
    <property type="term" value="P:intracellular protein transport"/>
    <property type="evidence" value="ECO:0007669"/>
    <property type="project" value="InterPro"/>
</dbReference>
<dbReference type="Pfam" id="PF01602">
    <property type="entry name" value="Adaptin_N"/>
    <property type="match status" value="1"/>
</dbReference>
<dbReference type="InterPro" id="IPR003164">
    <property type="entry name" value="Clathrin_a-adaptin_app_sub_C"/>
</dbReference>
<evidence type="ECO:0000256" key="8">
    <source>
        <dbReference type="ARBA" id="ARBA00023176"/>
    </source>
</evidence>
<evidence type="ECO:0000256" key="3">
    <source>
        <dbReference type="ARBA" id="ARBA00022448"/>
    </source>
</evidence>
<evidence type="ECO:0000256" key="2">
    <source>
        <dbReference type="ARBA" id="ARBA00004413"/>
    </source>
</evidence>
<keyword evidence="8" id="KW-0168">Coated pit</keyword>
<evidence type="ECO:0000256" key="5">
    <source>
        <dbReference type="ARBA" id="ARBA00022583"/>
    </source>
</evidence>
<dbReference type="InterPro" id="IPR008152">
    <property type="entry name" value="Clathrin_a/b/g-adaptin_app_Ig"/>
</dbReference>
<dbReference type="PANTHER" id="PTHR22780">
    <property type="entry name" value="ADAPTIN, ALPHA/GAMMA/EPSILON"/>
    <property type="match status" value="1"/>
</dbReference>
<evidence type="ECO:0000256" key="9">
    <source>
        <dbReference type="ARBA" id="ARBA00062716"/>
    </source>
</evidence>
<gene>
    <name evidence="13" type="ORF">ONB1V03_LOCUS6412</name>
</gene>
<keyword evidence="14" id="KW-1185">Reference proteome</keyword>
<evidence type="ECO:0000313" key="13">
    <source>
        <dbReference type="EMBL" id="CAD7647765.1"/>
    </source>
</evidence>
<keyword evidence="7" id="KW-0472">Membrane</keyword>
<proteinExistence type="predicted"/>
<evidence type="ECO:0000256" key="6">
    <source>
        <dbReference type="ARBA" id="ARBA00022927"/>
    </source>
</evidence>
<keyword evidence="5" id="KW-0254">Endocytosis</keyword>
<evidence type="ECO:0000259" key="12">
    <source>
        <dbReference type="SMART" id="SM00809"/>
    </source>
</evidence>
<dbReference type="Pfam" id="PF02883">
    <property type="entry name" value="Alpha_adaptinC2"/>
    <property type="match status" value="1"/>
</dbReference>
<dbReference type="SUPFAM" id="SSF48371">
    <property type="entry name" value="ARM repeat"/>
    <property type="match status" value="2"/>
</dbReference>
<dbReference type="EMBL" id="OC917699">
    <property type="protein sequence ID" value="CAD7647765.1"/>
    <property type="molecule type" value="Genomic_DNA"/>
</dbReference>
<dbReference type="EMBL" id="CAJPVJ010002874">
    <property type="protein sequence ID" value="CAG2166897.1"/>
    <property type="molecule type" value="Genomic_DNA"/>
</dbReference>
<feature type="domain" description="Clathrin adaptor alpha/beta/gamma-adaptin appendage Ig-like subdomain" evidence="12">
    <location>
        <begin position="933"/>
        <end position="1045"/>
    </location>
</feature>
<dbReference type="AlphaFoldDB" id="A0A7R9QJE1"/>
<dbReference type="InterPro" id="IPR016024">
    <property type="entry name" value="ARM-type_fold"/>
</dbReference>
<dbReference type="InterPro" id="IPR013041">
    <property type="entry name" value="Clathrin_app_Ig-like_sf"/>
</dbReference>
<evidence type="ECO:0000313" key="14">
    <source>
        <dbReference type="Proteomes" id="UP000728032"/>
    </source>
</evidence>
<evidence type="ECO:0000256" key="11">
    <source>
        <dbReference type="ARBA" id="ARBA00081914"/>
    </source>
</evidence>
<dbReference type="Gene3D" id="3.30.310.10">
    <property type="entry name" value="TATA-Binding Protein"/>
    <property type="match status" value="1"/>
</dbReference>
<dbReference type="OrthoDB" id="413467at2759"/>
<keyword evidence="6" id="KW-0653">Protein transport</keyword>
<name>A0A7R9QJE1_9ACAR</name>
<organism evidence="13">
    <name type="scientific">Oppiella nova</name>
    <dbReference type="NCBI Taxonomy" id="334625"/>
    <lineage>
        <taxon>Eukaryota</taxon>
        <taxon>Metazoa</taxon>
        <taxon>Ecdysozoa</taxon>
        <taxon>Arthropoda</taxon>
        <taxon>Chelicerata</taxon>
        <taxon>Arachnida</taxon>
        <taxon>Acari</taxon>
        <taxon>Acariformes</taxon>
        <taxon>Sarcoptiformes</taxon>
        <taxon>Oribatida</taxon>
        <taxon>Brachypylina</taxon>
        <taxon>Oppioidea</taxon>
        <taxon>Oppiidae</taxon>
        <taxon>Oppiella</taxon>
    </lineage>
</organism>
<protein>
    <recommendedName>
        <fullName evidence="10">AP-2 complex subunit alpha</fullName>
    </recommendedName>
    <alternativeName>
        <fullName evidence="11">Alpha-adaptin</fullName>
    </alternativeName>
</protein>
<dbReference type="FunFam" id="2.60.40.1230:FF:000003">
    <property type="entry name" value="AP-2 complex subunit alpha"/>
    <property type="match status" value="1"/>
</dbReference>
<dbReference type="SUPFAM" id="SSF49348">
    <property type="entry name" value="Clathrin adaptor appendage domain"/>
    <property type="match status" value="1"/>
</dbReference>
<dbReference type="InterPro" id="IPR011989">
    <property type="entry name" value="ARM-like"/>
</dbReference>
<dbReference type="InterPro" id="IPR050840">
    <property type="entry name" value="Adaptor_Complx_Large_Subunit"/>
</dbReference>
<dbReference type="SUPFAM" id="SSF55711">
    <property type="entry name" value="Subdomain of clathrin and coatomer appendage domain"/>
    <property type="match status" value="1"/>
</dbReference>
<comment type="subcellular location">
    <subcellularLocation>
        <location evidence="2">Cell membrane</location>
        <topology evidence="2">Peripheral membrane protein</topology>
        <orientation evidence="2">Cytoplasmic side</orientation>
    </subcellularLocation>
    <subcellularLocation>
        <location evidence="1">Membrane</location>
        <location evidence="1">Coated pit</location>
        <topology evidence="1">Peripheral membrane protein</topology>
        <orientation evidence="1">Cytoplasmic side</orientation>
    </subcellularLocation>
</comment>
<dbReference type="Pfam" id="PF02296">
    <property type="entry name" value="Alpha_adaptin_C"/>
    <property type="match status" value="1"/>
</dbReference>
<reference evidence="13" key="1">
    <citation type="submission" date="2020-11" db="EMBL/GenBank/DDBJ databases">
        <authorList>
            <person name="Tran Van P."/>
        </authorList>
    </citation>
    <scope>NUCLEOTIDE SEQUENCE</scope>
</reference>
<evidence type="ECO:0000256" key="4">
    <source>
        <dbReference type="ARBA" id="ARBA00022475"/>
    </source>
</evidence>